<name>A0A1I3N3H1_9ACTN</name>
<sequence>MNYVISDIADFSVQQDLDNTSGNGINYRNAAGTALQWSDGNRAENVAVYGFAGNCWHLPGGMVPGPIVNCRGMYGSGAGLFMQMAPNGSISDIDNFSSDAQGNGAIWIKGAGGLNVGVVKIQSLKYECNANPYRTGTGAGAGEYAITLESMGGARVDVDGADVIAAGSETTLPAGVIQIPAGSQTPVLTGRNAVVRLKAGQTGTPVLLRDFNWNSAKPIANGVNEFCHTSGGVAYGTWVTNTTSGNLREIMGYNEWVGGGLGSENPGRLLVGDLPTYAMHNFLPAADRRHVAWELRPDGRVVWRNYKDNGTARDILSMRPGATLPDDRMSFDVPVGIADRQAPIGPRMTVGTYYTQPFVNNSASFGPVLDQVYFVPFPIARDCTMDRIGIYITAAAGASGVVCLGLYADDGLGKPGALLADGGTVVATSATTARSVTIGQVVTKGVYHVAVVGQVNVGLTLPTGQRANPLIGSTDLAIAAQGNARAFVQAGVSGALPSTATPGDPSSASFGNREYIVVLRASA</sequence>
<keyword evidence="2" id="KW-1185">Reference proteome</keyword>
<dbReference type="Proteomes" id="UP000198649">
    <property type="component" value="Unassembled WGS sequence"/>
</dbReference>
<evidence type="ECO:0000313" key="2">
    <source>
        <dbReference type="Proteomes" id="UP000198649"/>
    </source>
</evidence>
<evidence type="ECO:0000313" key="1">
    <source>
        <dbReference type="EMBL" id="SFJ03741.1"/>
    </source>
</evidence>
<dbReference type="EMBL" id="FOQG01000017">
    <property type="protein sequence ID" value="SFJ03741.1"/>
    <property type="molecule type" value="Genomic_DNA"/>
</dbReference>
<dbReference type="STRING" id="1005945.SAMN05216561_1174"/>
<protein>
    <submittedName>
        <fullName evidence="1">Uncharacterized protein</fullName>
    </submittedName>
</protein>
<accession>A0A1I3N3H1</accession>
<dbReference type="AlphaFoldDB" id="A0A1I3N3H1"/>
<dbReference type="RefSeq" id="WP_091116114.1">
    <property type="nucleotide sequence ID" value="NZ_BKAF01000046.1"/>
</dbReference>
<proteinExistence type="predicted"/>
<gene>
    <name evidence="1" type="ORF">SAMN05216561_1174</name>
</gene>
<reference evidence="1 2" key="1">
    <citation type="submission" date="2016-10" db="EMBL/GenBank/DDBJ databases">
        <authorList>
            <person name="de Groot N.N."/>
        </authorList>
    </citation>
    <scope>NUCLEOTIDE SEQUENCE [LARGE SCALE GENOMIC DNA]</scope>
    <source>
        <strain evidence="1 2">CGMCC 1.11156</strain>
    </source>
</reference>
<organism evidence="1 2">
    <name type="scientific">Nocardioides psychrotolerans</name>
    <dbReference type="NCBI Taxonomy" id="1005945"/>
    <lineage>
        <taxon>Bacteria</taxon>
        <taxon>Bacillati</taxon>
        <taxon>Actinomycetota</taxon>
        <taxon>Actinomycetes</taxon>
        <taxon>Propionibacteriales</taxon>
        <taxon>Nocardioidaceae</taxon>
        <taxon>Nocardioides</taxon>
    </lineage>
</organism>